<dbReference type="RefSeq" id="WP_231823142.1">
    <property type="nucleotide sequence ID" value="NZ_JAJPDE010000042.1"/>
</dbReference>
<evidence type="ECO:0000313" key="4">
    <source>
        <dbReference type="Proteomes" id="UP001199710"/>
    </source>
</evidence>
<organism evidence="3 4">
    <name type="scientific">Limosilactobacillus agrestis</name>
    <dbReference type="NCBI Taxonomy" id="2759748"/>
    <lineage>
        <taxon>Bacteria</taxon>
        <taxon>Bacillati</taxon>
        <taxon>Bacillota</taxon>
        <taxon>Bacilli</taxon>
        <taxon>Lactobacillales</taxon>
        <taxon>Lactobacillaceae</taxon>
        <taxon>Limosilactobacillus</taxon>
    </lineage>
</organism>
<evidence type="ECO:0000259" key="2">
    <source>
        <dbReference type="Pfam" id="PF17966"/>
    </source>
</evidence>
<feature type="compositionally biased region" description="Polar residues" evidence="1">
    <location>
        <begin position="79"/>
        <end position="88"/>
    </location>
</feature>
<feature type="domain" description="Mub B2-like" evidence="2">
    <location>
        <begin position="11"/>
        <end position="87"/>
    </location>
</feature>
<dbReference type="Gene3D" id="2.60.40.4300">
    <property type="match status" value="1"/>
</dbReference>
<evidence type="ECO:0000256" key="1">
    <source>
        <dbReference type="SAM" id="MobiDB-lite"/>
    </source>
</evidence>
<comment type="caution">
    <text evidence="3">The sequence shown here is derived from an EMBL/GenBank/DDBJ whole genome shotgun (WGS) entry which is preliminary data.</text>
</comment>
<protein>
    <recommendedName>
        <fullName evidence="2">Mub B2-like domain-containing protein</fullName>
    </recommendedName>
</protein>
<name>A0ABS8RC72_9LACO</name>
<accession>A0ABS8RC72</accession>
<gene>
    <name evidence="3" type="ORF">LTY36_03450</name>
</gene>
<sequence>IEHGTEDVTKTDADAKSTVTETINVTTPDGKTTPIVKSVTFNRTATKDLVTGKVSYGAWSDNGTYTFPSYTAPEEPGYTPSQNEVPAQ</sequence>
<dbReference type="EMBL" id="JAJPDE010000042">
    <property type="protein sequence ID" value="MCD7130259.1"/>
    <property type="molecule type" value="Genomic_DNA"/>
</dbReference>
<proteinExistence type="predicted"/>
<dbReference type="Proteomes" id="UP001199710">
    <property type="component" value="Unassembled WGS sequence"/>
</dbReference>
<feature type="non-terminal residue" evidence="3">
    <location>
        <position position="88"/>
    </location>
</feature>
<dbReference type="InterPro" id="IPR041495">
    <property type="entry name" value="Mub_B2"/>
</dbReference>
<keyword evidence="4" id="KW-1185">Reference proteome</keyword>
<feature type="region of interest" description="Disordered" evidence="1">
    <location>
        <begin position="68"/>
        <end position="88"/>
    </location>
</feature>
<reference evidence="3 4" key="1">
    <citation type="submission" date="2021-12" db="EMBL/GenBank/DDBJ databases">
        <title>A phylogenomic analysis of Limosilactobacillus reuteri reveals ancient and stable evolutionary relationships with rodents and birds and zoonotic transmission to humans.</title>
        <authorList>
            <person name="Li F."/>
            <person name="Li X."/>
            <person name="Cheng C."/>
            <person name="Tollenaar S."/>
            <person name="Zhang J.S."/>
            <person name="Simpson D."/>
            <person name="Tasseva G."/>
            <person name="Perez-Munoz M.E."/>
            <person name="Frese S."/>
            <person name="Gaenzle M.G."/>
            <person name="Walter J."/>
            <person name="Zheng J."/>
        </authorList>
    </citation>
    <scope>NUCLEOTIDE SEQUENCE [LARGE SCALE GENOMIC DNA]</scope>
    <source>
        <strain evidence="3 4">BG-MG3-B</strain>
    </source>
</reference>
<dbReference type="Pfam" id="PF17966">
    <property type="entry name" value="Muc_B2"/>
    <property type="match status" value="1"/>
</dbReference>
<feature type="non-terminal residue" evidence="3">
    <location>
        <position position="1"/>
    </location>
</feature>
<evidence type="ECO:0000313" key="3">
    <source>
        <dbReference type="EMBL" id="MCD7130259.1"/>
    </source>
</evidence>